<accession>A0AA36B9B6</accession>
<dbReference type="Proteomes" id="UP001162480">
    <property type="component" value="Chromosome 11"/>
</dbReference>
<protein>
    <submittedName>
        <fullName evidence="1">Uncharacterized protein</fullName>
    </submittedName>
</protein>
<evidence type="ECO:0000313" key="2">
    <source>
        <dbReference type="Proteomes" id="UP001162480"/>
    </source>
</evidence>
<reference evidence="1" key="1">
    <citation type="submission" date="2023-08" db="EMBL/GenBank/DDBJ databases">
        <authorList>
            <person name="Alioto T."/>
            <person name="Alioto T."/>
            <person name="Gomez Garrido J."/>
        </authorList>
    </citation>
    <scope>NUCLEOTIDE SEQUENCE</scope>
</reference>
<sequence length="101" mass="11715">MSSHCSRSCKAGGSRPVDRVAKTYHLRDCTTDSLTPRKIKTTDWEYSVHCNKHWRQKVSRIYIRMGKCKVSSQEKVTAGPVVPRIRTHKTHDSEQSNYCYE</sequence>
<organism evidence="1 2">
    <name type="scientific">Octopus vulgaris</name>
    <name type="common">Common octopus</name>
    <dbReference type="NCBI Taxonomy" id="6645"/>
    <lineage>
        <taxon>Eukaryota</taxon>
        <taxon>Metazoa</taxon>
        <taxon>Spiralia</taxon>
        <taxon>Lophotrochozoa</taxon>
        <taxon>Mollusca</taxon>
        <taxon>Cephalopoda</taxon>
        <taxon>Coleoidea</taxon>
        <taxon>Octopodiformes</taxon>
        <taxon>Octopoda</taxon>
        <taxon>Incirrata</taxon>
        <taxon>Octopodidae</taxon>
        <taxon>Octopus</taxon>
    </lineage>
</organism>
<keyword evidence="2" id="KW-1185">Reference proteome</keyword>
<evidence type="ECO:0000313" key="1">
    <source>
        <dbReference type="EMBL" id="CAI9730233.1"/>
    </source>
</evidence>
<gene>
    <name evidence="1" type="ORF">OCTVUL_1B012513</name>
</gene>
<dbReference type="EMBL" id="OX597824">
    <property type="protein sequence ID" value="CAI9730233.1"/>
    <property type="molecule type" value="Genomic_DNA"/>
</dbReference>
<dbReference type="AlphaFoldDB" id="A0AA36B9B6"/>
<name>A0AA36B9B6_OCTVU</name>
<proteinExistence type="predicted"/>